<evidence type="ECO:0000256" key="3">
    <source>
        <dbReference type="ARBA" id="ARBA00022692"/>
    </source>
</evidence>
<evidence type="ECO:0000313" key="10">
    <source>
        <dbReference type="Proteomes" id="UP000190637"/>
    </source>
</evidence>
<protein>
    <submittedName>
        <fullName evidence="9">Putative drug exporter of the RND superfamily</fullName>
    </submittedName>
</protein>
<keyword evidence="10" id="KW-1185">Reference proteome</keyword>
<dbReference type="OrthoDB" id="7051771at2"/>
<dbReference type="GO" id="GO:0005886">
    <property type="term" value="C:plasma membrane"/>
    <property type="evidence" value="ECO:0007669"/>
    <property type="project" value="UniProtKB-SubCell"/>
</dbReference>
<feature type="transmembrane region" description="Helical" evidence="7">
    <location>
        <begin position="532"/>
        <end position="550"/>
    </location>
</feature>
<dbReference type="AlphaFoldDB" id="A0A1T4RBI4"/>
<feature type="region of interest" description="Disordered" evidence="6">
    <location>
        <begin position="722"/>
        <end position="744"/>
    </location>
</feature>
<evidence type="ECO:0000256" key="7">
    <source>
        <dbReference type="SAM" id="Phobius"/>
    </source>
</evidence>
<feature type="transmembrane region" description="Helical" evidence="7">
    <location>
        <begin position="212"/>
        <end position="231"/>
    </location>
</feature>
<reference evidence="9 10" key="1">
    <citation type="submission" date="2017-02" db="EMBL/GenBank/DDBJ databases">
        <authorList>
            <person name="Peterson S.W."/>
        </authorList>
    </citation>
    <scope>NUCLEOTIDE SEQUENCE [LARGE SCALE GENOMIC DNA]</scope>
    <source>
        <strain evidence="9 10">DSM 45154</strain>
    </source>
</reference>
<feature type="transmembrane region" description="Helical" evidence="7">
    <location>
        <begin position="278"/>
        <end position="304"/>
    </location>
</feature>
<evidence type="ECO:0000256" key="2">
    <source>
        <dbReference type="ARBA" id="ARBA00022475"/>
    </source>
</evidence>
<dbReference type="PANTHER" id="PTHR33406:SF13">
    <property type="entry name" value="MEMBRANE PROTEIN YDFJ"/>
    <property type="match status" value="1"/>
</dbReference>
<evidence type="ECO:0000256" key="1">
    <source>
        <dbReference type="ARBA" id="ARBA00004651"/>
    </source>
</evidence>
<dbReference type="STRING" id="1122192.SAMN02745673_02684"/>
<feature type="transmembrane region" description="Helical" evidence="7">
    <location>
        <begin position="557"/>
        <end position="580"/>
    </location>
</feature>
<proteinExistence type="predicted"/>
<dbReference type="PROSITE" id="PS50156">
    <property type="entry name" value="SSD"/>
    <property type="match status" value="1"/>
</dbReference>
<feature type="transmembrane region" description="Helical" evidence="7">
    <location>
        <begin position="237"/>
        <end position="257"/>
    </location>
</feature>
<dbReference type="Gene3D" id="1.20.1640.10">
    <property type="entry name" value="Multidrug efflux transporter AcrB transmembrane domain"/>
    <property type="match status" value="2"/>
</dbReference>
<feature type="transmembrane region" description="Helical" evidence="7">
    <location>
        <begin position="642"/>
        <end position="666"/>
    </location>
</feature>
<evidence type="ECO:0000259" key="8">
    <source>
        <dbReference type="PROSITE" id="PS50156"/>
    </source>
</evidence>
<comment type="subcellular location">
    <subcellularLocation>
        <location evidence="1">Cell membrane</location>
        <topology evidence="1">Multi-pass membrane protein</topology>
    </subcellularLocation>
</comment>
<accession>A0A1T4RBI4</accession>
<feature type="transmembrane region" description="Helical" evidence="7">
    <location>
        <begin position="600"/>
        <end position="622"/>
    </location>
</feature>
<keyword evidence="3 7" id="KW-0812">Transmembrane</keyword>
<feature type="transmembrane region" description="Helical" evidence="7">
    <location>
        <begin position="186"/>
        <end position="205"/>
    </location>
</feature>
<dbReference type="InterPro" id="IPR050545">
    <property type="entry name" value="Mycobact_MmpL"/>
</dbReference>
<dbReference type="SUPFAM" id="SSF82866">
    <property type="entry name" value="Multidrug efflux transporter AcrB transmembrane domain"/>
    <property type="match status" value="2"/>
</dbReference>
<evidence type="ECO:0000256" key="5">
    <source>
        <dbReference type="ARBA" id="ARBA00023136"/>
    </source>
</evidence>
<dbReference type="InterPro" id="IPR000731">
    <property type="entry name" value="SSD"/>
</dbReference>
<keyword evidence="5 7" id="KW-0472">Membrane</keyword>
<feature type="transmembrane region" description="Helical" evidence="7">
    <location>
        <begin position="678"/>
        <end position="701"/>
    </location>
</feature>
<dbReference type="Pfam" id="PF03176">
    <property type="entry name" value="MMPL"/>
    <property type="match status" value="2"/>
</dbReference>
<gene>
    <name evidence="9" type="ORF">SAMN02745673_02684</name>
</gene>
<organism evidence="9 10">
    <name type="scientific">Marinactinospora thermotolerans DSM 45154</name>
    <dbReference type="NCBI Taxonomy" id="1122192"/>
    <lineage>
        <taxon>Bacteria</taxon>
        <taxon>Bacillati</taxon>
        <taxon>Actinomycetota</taxon>
        <taxon>Actinomycetes</taxon>
        <taxon>Streptosporangiales</taxon>
        <taxon>Nocardiopsidaceae</taxon>
        <taxon>Marinactinospora</taxon>
    </lineage>
</organism>
<feature type="transmembrane region" description="Helical" evidence="7">
    <location>
        <begin position="310"/>
        <end position="336"/>
    </location>
</feature>
<evidence type="ECO:0000256" key="4">
    <source>
        <dbReference type="ARBA" id="ARBA00022989"/>
    </source>
</evidence>
<keyword evidence="4 7" id="KW-1133">Transmembrane helix</keyword>
<feature type="domain" description="SSD" evidence="8">
    <location>
        <begin position="206"/>
        <end position="335"/>
    </location>
</feature>
<evidence type="ECO:0000313" key="9">
    <source>
        <dbReference type="EMBL" id="SKA13422.1"/>
    </source>
</evidence>
<dbReference type="RefSeq" id="WP_078761979.1">
    <property type="nucleotide sequence ID" value="NZ_FUWS01000006.1"/>
</dbReference>
<dbReference type="InterPro" id="IPR004869">
    <property type="entry name" value="MMPL_dom"/>
</dbReference>
<name>A0A1T4RBI4_9ACTN</name>
<sequence>MRRPENRAAALGMWSARHRWTAVLGWTAFVVAAVLVGSWLPQQELTDTDLGTGDSGAAAQILADAGIEEPAGETVIVHDDQLTAADPAFSRAVDDLVDALAAEEAVRDVVDPRDSGAVSADGHSVLVVATLTGDPDTAHERVGPVIRAVDEVAADHPGLEIGQLGAASATKMADDFMAGDFTRAEWTAVPLALGILLVAFGAFAAALLPVALAFTAFLAAVGLLAVFSHLLPVDSGAAQVMLAMGLAVGVDYCLFYLHRERRERAAGRDGRTALRVAAATSGHSVLVSGVTVAVAASGMFLSGLVKLEGYAMSVIIVVLVSMLGSVTVLPALLSLLGERVEWGRVPLRRRARRFGRASTVLARLLDLALSRPGVSALVTTAFLLVLVAPVGDMRTEQLPMDEQVPADSALAVSYRLIEDAFPGQGSAARVVVTADDVTSPPVRAAVTDFVAAAQDGLASGPPQVTEHPAEGVVVIDVPVPGSGSVERAEEAISTLRSTTVPDTLGAAAGVERAVVGGPTAASMDFNAELREAVPPVFLFVLGTAFLLMLASFRSLPIAVISVALNLLSIGAAYGVMVAVFQYGWGASLIGAEPVGAIESWLPLFVFVVLFALSMDYHVFVVARIHEARLRGCGTVEAVREGISATAGAVTAAAVIMVAVFAIFGSLSVQQFKQMGVGLAAAVVLDATVIRVGLLPAAMALFGERVWYLPRWLAWLPRVSHGAPADAAEGSPADARPRADALSPR</sequence>
<dbReference type="Proteomes" id="UP000190637">
    <property type="component" value="Unassembled WGS sequence"/>
</dbReference>
<keyword evidence="2" id="KW-1003">Cell membrane</keyword>
<dbReference type="PANTHER" id="PTHR33406">
    <property type="entry name" value="MEMBRANE PROTEIN MJ1562-RELATED"/>
    <property type="match status" value="1"/>
</dbReference>
<evidence type="ECO:0000256" key="6">
    <source>
        <dbReference type="SAM" id="MobiDB-lite"/>
    </source>
</evidence>
<dbReference type="EMBL" id="FUWS01000006">
    <property type="protein sequence ID" value="SKA13422.1"/>
    <property type="molecule type" value="Genomic_DNA"/>
</dbReference>
<feature type="transmembrane region" description="Helical" evidence="7">
    <location>
        <begin position="20"/>
        <end position="40"/>
    </location>
</feature>
<feature type="transmembrane region" description="Helical" evidence="7">
    <location>
        <begin position="357"/>
        <end position="390"/>
    </location>
</feature>